<keyword evidence="2" id="KW-0813">Transport</keyword>
<gene>
    <name evidence="11" type="ORF">PF66_05632</name>
</gene>
<keyword evidence="12" id="KW-1185">Reference proteome</keyword>
<dbReference type="InterPro" id="IPR050835">
    <property type="entry name" value="ABC_transporter_sub-D"/>
</dbReference>
<evidence type="ECO:0000313" key="11">
    <source>
        <dbReference type="EMBL" id="KPA88055.1"/>
    </source>
</evidence>
<evidence type="ECO:0000256" key="7">
    <source>
        <dbReference type="ARBA" id="ARBA00023136"/>
    </source>
</evidence>
<keyword evidence="5" id="KW-0067">ATP-binding</keyword>
<dbReference type="PROSITE" id="PS50929">
    <property type="entry name" value="ABC_TM1F"/>
    <property type="match status" value="1"/>
</dbReference>
<keyword evidence="4" id="KW-0547">Nucleotide-binding</keyword>
<dbReference type="InterPro" id="IPR017871">
    <property type="entry name" value="ABC_transporter-like_CS"/>
</dbReference>
<dbReference type="InterPro" id="IPR003439">
    <property type="entry name" value="ABC_transporter-like_ATP-bd"/>
</dbReference>
<dbReference type="GO" id="GO:0005524">
    <property type="term" value="F:ATP binding"/>
    <property type="evidence" value="ECO:0007669"/>
    <property type="project" value="UniProtKB-KW"/>
</dbReference>
<reference evidence="11 12" key="1">
    <citation type="journal article" date="2015" name="PLoS ONE">
        <title>Rice-Infecting Pseudomonas Genomes Are Highly Accessorized and Harbor Multiple Putative Virulence Mechanisms to Cause Sheath Brown Rot.</title>
        <authorList>
            <person name="Quibod I.L."/>
            <person name="Grande G."/>
            <person name="Oreiro E.G."/>
            <person name="Borja F.N."/>
            <person name="Dossa G.S."/>
            <person name="Mauleon R."/>
            <person name="Cruz C.V."/>
            <person name="Oliva R."/>
        </authorList>
    </citation>
    <scope>NUCLEOTIDE SEQUENCE [LARGE SCALE GENOMIC DNA]</scope>
    <source>
        <strain evidence="11 12">IRRI 6609</strain>
    </source>
</reference>
<evidence type="ECO:0000256" key="5">
    <source>
        <dbReference type="ARBA" id="ARBA00022840"/>
    </source>
</evidence>
<dbReference type="InterPro" id="IPR027417">
    <property type="entry name" value="P-loop_NTPase"/>
</dbReference>
<dbReference type="STRING" id="50340.PF66_05632"/>
<dbReference type="SUPFAM" id="SSF52540">
    <property type="entry name" value="P-loop containing nucleoside triphosphate hydrolases"/>
    <property type="match status" value="1"/>
</dbReference>
<organism evidence="11 12">
    <name type="scientific">Pseudomonas asplenii</name>
    <dbReference type="NCBI Taxonomy" id="53407"/>
    <lineage>
        <taxon>Bacteria</taxon>
        <taxon>Pseudomonadati</taxon>
        <taxon>Pseudomonadota</taxon>
        <taxon>Gammaproteobacteria</taxon>
        <taxon>Pseudomonadales</taxon>
        <taxon>Pseudomonadaceae</taxon>
        <taxon>Pseudomonas</taxon>
    </lineage>
</organism>
<sequence length="566" mass="64256">MNTLRTFFRLAWPYWRSRQQWVSWLLLGSVIGMGLLIVQINVRINAWSKTFYDTLGAFDTSALYRLMGEYLLYLGAFVLIAVYKNWLHKALLLRWRQSMTEQVIGRWLADHAFYRMGHQGEPDNPDQRIAEDVRRLVESSVSLLVSFITNFAQAGAFLGILWQLSGTQTFSLGSYSLTLDGYLVWIAVIYTVVGTAVTHWIGRPLHRLNYEQQHREADLRADLLRKRDNAEQIALYRGESVEERQLKARFERIADNWRALMNRERDLNFFTVSYDRISLIIPVFAALPAFLAKTITLGGLMQIRSAFGAVQNSLSWFIGAYRLIMDWSATVERLGQFHNALEQAHAERRQPALGSRLQLGSASVLLPDGSPLLQHLELDLEPGSWLRLAGPSGLGKSTLLRTLGGVWPFHRGTWQLPPGRSLLLPQKAYLASDRLDRLLAYPSREVPGEAELRATLRDVGLGVLLDQLQRETEWTRELSGGEQQRLAFARALLYRPDTLYLDEATSQLDETSACALLLLLRERLPGCSVIAVSHQPAVQALFEQTLELQSHLHTPPAAKREPETAL</sequence>
<dbReference type="InterPro" id="IPR003593">
    <property type="entry name" value="AAA+_ATPase"/>
</dbReference>
<evidence type="ECO:0000259" key="10">
    <source>
        <dbReference type="PROSITE" id="PS50929"/>
    </source>
</evidence>
<dbReference type="Gene3D" id="1.20.1560.10">
    <property type="entry name" value="ABC transporter type 1, transmembrane domain"/>
    <property type="match status" value="1"/>
</dbReference>
<evidence type="ECO:0000256" key="6">
    <source>
        <dbReference type="ARBA" id="ARBA00022989"/>
    </source>
</evidence>
<feature type="transmembrane region" description="Helical" evidence="8">
    <location>
        <begin position="267"/>
        <end position="291"/>
    </location>
</feature>
<evidence type="ECO:0000256" key="3">
    <source>
        <dbReference type="ARBA" id="ARBA00022692"/>
    </source>
</evidence>
<dbReference type="AlphaFoldDB" id="A0A0M9GD03"/>
<dbReference type="PANTHER" id="PTHR11384">
    <property type="entry name" value="ATP-BINDING CASSETTE, SUB-FAMILY D MEMBER"/>
    <property type="match status" value="1"/>
</dbReference>
<feature type="domain" description="ABC transmembrane type-1" evidence="10">
    <location>
        <begin position="71"/>
        <end position="326"/>
    </location>
</feature>
<dbReference type="PROSITE" id="PS50893">
    <property type="entry name" value="ABC_TRANSPORTER_2"/>
    <property type="match status" value="1"/>
</dbReference>
<dbReference type="Pfam" id="PF06472">
    <property type="entry name" value="ABC_membrane_2"/>
    <property type="match status" value="1"/>
</dbReference>
<feature type="transmembrane region" description="Helical" evidence="8">
    <location>
        <begin position="182"/>
        <end position="202"/>
    </location>
</feature>
<dbReference type="PANTHER" id="PTHR11384:SF59">
    <property type="entry name" value="LYSOSOMAL COBALAMIN TRANSPORTER ABCD4"/>
    <property type="match status" value="1"/>
</dbReference>
<dbReference type="OrthoDB" id="9810134at2"/>
<proteinExistence type="predicted"/>
<dbReference type="PROSITE" id="PS00211">
    <property type="entry name" value="ABC_TRANSPORTER_1"/>
    <property type="match status" value="1"/>
</dbReference>
<dbReference type="SMART" id="SM00382">
    <property type="entry name" value="AAA"/>
    <property type="match status" value="1"/>
</dbReference>
<dbReference type="InterPro" id="IPR036640">
    <property type="entry name" value="ABC1_TM_sf"/>
</dbReference>
<dbReference type="Pfam" id="PF00005">
    <property type="entry name" value="ABC_tran"/>
    <property type="match status" value="1"/>
</dbReference>
<keyword evidence="7 8" id="KW-0472">Membrane</keyword>
<dbReference type="PATRIC" id="fig|50340.43.peg.3350"/>
<evidence type="ECO:0000256" key="1">
    <source>
        <dbReference type="ARBA" id="ARBA00004651"/>
    </source>
</evidence>
<comment type="subcellular location">
    <subcellularLocation>
        <location evidence="1">Cell membrane</location>
        <topology evidence="1">Multi-pass membrane protein</topology>
    </subcellularLocation>
</comment>
<dbReference type="EMBL" id="JSYZ01000025">
    <property type="protein sequence ID" value="KPA88055.1"/>
    <property type="molecule type" value="Genomic_DNA"/>
</dbReference>
<dbReference type="GO" id="GO:0005886">
    <property type="term" value="C:plasma membrane"/>
    <property type="evidence" value="ECO:0007669"/>
    <property type="project" value="UniProtKB-SubCell"/>
</dbReference>
<evidence type="ECO:0000256" key="4">
    <source>
        <dbReference type="ARBA" id="ARBA00022741"/>
    </source>
</evidence>
<dbReference type="GO" id="GO:0016887">
    <property type="term" value="F:ATP hydrolysis activity"/>
    <property type="evidence" value="ECO:0007669"/>
    <property type="project" value="InterPro"/>
</dbReference>
<feature type="transmembrane region" description="Helical" evidence="8">
    <location>
        <begin position="141"/>
        <end position="162"/>
    </location>
</feature>
<evidence type="ECO:0000313" key="12">
    <source>
        <dbReference type="Proteomes" id="UP000037931"/>
    </source>
</evidence>
<keyword evidence="6 8" id="KW-1133">Transmembrane helix</keyword>
<dbReference type="Gene3D" id="3.40.50.300">
    <property type="entry name" value="P-loop containing nucleotide triphosphate hydrolases"/>
    <property type="match status" value="1"/>
</dbReference>
<dbReference type="RefSeq" id="WP_054064422.1">
    <property type="nucleotide sequence ID" value="NZ_JSYZ01000025.1"/>
</dbReference>
<evidence type="ECO:0000256" key="8">
    <source>
        <dbReference type="SAM" id="Phobius"/>
    </source>
</evidence>
<comment type="caution">
    <text evidence="11">The sequence shown here is derived from an EMBL/GenBank/DDBJ whole genome shotgun (WGS) entry which is preliminary data.</text>
</comment>
<evidence type="ECO:0000256" key="2">
    <source>
        <dbReference type="ARBA" id="ARBA00022448"/>
    </source>
</evidence>
<accession>A0A0M9GD03</accession>
<dbReference type="Proteomes" id="UP000037931">
    <property type="component" value="Unassembled WGS sequence"/>
</dbReference>
<feature type="domain" description="ABC transporter" evidence="9">
    <location>
        <begin position="357"/>
        <end position="564"/>
    </location>
</feature>
<evidence type="ECO:0000259" key="9">
    <source>
        <dbReference type="PROSITE" id="PS50893"/>
    </source>
</evidence>
<protein>
    <submittedName>
        <fullName evidence="11">ABC-type putative transport system, permease and ATPase component</fullName>
    </submittedName>
</protein>
<feature type="transmembrane region" description="Helical" evidence="8">
    <location>
        <begin position="62"/>
        <end position="83"/>
    </location>
</feature>
<feature type="transmembrane region" description="Helical" evidence="8">
    <location>
        <begin position="21"/>
        <end position="42"/>
    </location>
</feature>
<dbReference type="SUPFAM" id="SSF90123">
    <property type="entry name" value="ABC transporter transmembrane region"/>
    <property type="match status" value="1"/>
</dbReference>
<dbReference type="InterPro" id="IPR011527">
    <property type="entry name" value="ABC1_TM_dom"/>
</dbReference>
<name>A0A0M9GD03_9PSED</name>
<keyword evidence="3 8" id="KW-0812">Transmembrane</keyword>
<dbReference type="GO" id="GO:0140359">
    <property type="term" value="F:ABC-type transporter activity"/>
    <property type="evidence" value="ECO:0007669"/>
    <property type="project" value="InterPro"/>
</dbReference>